<dbReference type="InterPro" id="IPR036047">
    <property type="entry name" value="F-box-like_dom_sf"/>
</dbReference>
<dbReference type="Pfam" id="PF00646">
    <property type="entry name" value="F-box"/>
    <property type="match status" value="1"/>
</dbReference>
<feature type="region of interest" description="Disordered" evidence="3">
    <location>
        <begin position="120"/>
        <end position="146"/>
    </location>
</feature>
<evidence type="ECO:0000259" key="4">
    <source>
        <dbReference type="Pfam" id="PF00646"/>
    </source>
</evidence>
<sequence>MPKREANLPEGTRLTNGVKIGRYRISNSRVQCECCNEVMTITNFSRHPKTGKGTPYDRVRIVDTGLSLTEWTNLSTNNPPVFLVQYSDQPDRESWVQPNQLLMSEIQDYFTRGATLVKTEDESPLPPLIESRDPSDDMSEEESDGDIDWGDTSFSVVFTDWTSLPAESIGRIIAFSGYTGWCSLRSVCRKWREMSDQAYYNLCRLMPPARYTQALQKKTHVTSSTESQTDLAMRDRDALCKLKDKN</sequence>
<dbReference type="InterPro" id="IPR001810">
    <property type="entry name" value="F-box_dom"/>
</dbReference>
<dbReference type="Gene3D" id="1.20.1280.50">
    <property type="match status" value="1"/>
</dbReference>
<keyword evidence="7" id="KW-1185">Reference proteome</keyword>
<gene>
    <name evidence="6" type="ORF">PROFUN_12843</name>
</gene>
<dbReference type="InParanoid" id="A0A2P6N6J9"/>
<evidence type="ECO:0000256" key="3">
    <source>
        <dbReference type="SAM" id="MobiDB-lite"/>
    </source>
</evidence>
<evidence type="ECO:0000256" key="2">
    <source>
        <dbReference type="ARBA" id="ARBA00023242"/>
    </source>
</evidence>
<evidence type="ECO:0000313" key="6">
    <source>
        <dbReference type="EMBL" id="PRP79582.1"/>
    </source>
</evidence>
<comment type="subcellular location">
    <subcellularLocation>
        <location evidence="1">Nucleus</location>
    </subcellularLocation>
</comment>
<protein>
    <recommendedName>
        <fullName evidence="8">F-box domain-containing protein</fullName>
    </recommendedName>
</protein>
<dbReference type="Pfam" id="PF16135">
    <property type="entry name" value="TDBD"/>
    <property type="match status" value="1"/>
</dbReference>
<accession>A0A2P6N6J9</accession>
<feature type="domain" description="Tify" evidence="5">
    <location>
        <begin position="25"/>
        <end position="72"/>
    </location>
</feature>
<evidence type="ECO:0000313" key="7">
    <source>
        <dbReference type="Proteomes" id="UP000241769"/>
    </source>
</evidence>
<evidence type="ECO:0008006" key="8">
    <source>
        <dbReference type="Google" id="ProtNLM"/>
    </source>
</evidence>
<dbReference type="GO" id="GO:0005634">
    <property type="term" value="C:nucleus"/>
    <property type="evidence" value="ECO:0007669"/>
    <property type="project" value="UniProtKB-SubCell"/>
</dbReference>
<evidence type="ECO:0000256" key="1">
    <source>
        <dbReference type="ARBA" id="ARBA00004123"/>
    </source>
</evidence>
<name>A0A2P6N6J9_9EUKA</name>
<reference evidence="6 7" key="1">
    <citation type="journal article" date="2018" name="Genome Biol. Evol.">
        <title>Multiple Roots of Fruiting Body Formation in Amoebozoa.</title>
        <authorList>
            <person name="Hillmann F."/>
            <person name="Forbes G."/>
            <person name="Novohradska S."/>
            <person name="Ferling I."/>
            <person name="Riege K."/>
            <person name="Groth M."/>
            <person name="Westermann M."/>
            <person name="Marz M."/>
            <person name="Spaller T."/>
            <person name="Winckler T."/>
            <person name="Schaap P."/>
            <person name="Glockner G."/>
        </authorList>
    </citation>
    <scope>NUCLEOTIDE SEQUENCE [LARGE SCALE GENOMIC DNA]</scope>
    <source>
        <strain evidence="6 7">Jena</strain>
    </source>
</reference>
<organism evidence="6 7">
    <name type="scientific">Planoprotostelium fungivorum</name>
    <dbReference type="NCBI Taxonomy" id="1890364"/>
    <lineage>
        <taxon>Eukaryota</taxon>
        <taxon>Amoebozoa</taxon>
        <taxon>Evosea</taxon>
        <taxon>Variosea</taxon>
        <taxon>Cavosteliida</taxon>
        <taxon>Cavosteliaceae</taxon>
        <taxon>Planoprotostelium</taxon>
    </lineage>
</organism>
<comment type="caution">
    <text evidence="6">The sequence shown here is derived from an EMBL/GenBank/DDBJ whole genome shotgun (WGS) entry which is preliminary data.</text>
</comment>
<evidence type="ECO:0000259" key="5">
    <source>
        <dbReference type="Pfam" id="PF16135"/>
    </source>
</evidence>
<dbReference type="SUPFAM" id="SSF81383">
    <property type="entry name" value="F-box domain"/>
    <property type="match status" value="1"/>
</dbReference>
<dbReference type="AlphaFoldDB" id="A0A2P6N6J9"/>
<dbReference type="EMBL" id="MDYQ01000179">
    <property type="protein sequence ID" value="PRP79582.1"/>
    <property type="molecule type" value="Genomic_DNA"/>
</dbReference>
<feature type="domain" description="F-box" evidence="4">
    <location>
        <begin position="161"/>
        <end position="196"/>
    </location>
</feature>
<dbReference type="InterPro" id="IPR032308">
    <property type="entry name" value="TDBD"/>
</dbReference>
<dbReference type="Proteomes" id="UP000241769">
    <property type="component" value="Unassembled WGS sequence"/>
</dbReference>
<proteinExistence type="predicted"/>
<feature type="compositionally biased region" description="Acidic residues" evidence="3">
    <location>
        <begin position="136"/>
        <end position="146"/>
    </location>
</feature>
<keyword evidence="2" id="KW-0539">Nucleus</keyword>